<proteinExistence type="inferred from homology"/>
<keyword evidence="7" id="KW-0539">Nucleus</keyword>
<dbReference type="AlphaFoldDB" id="A0A0K8WCK7"/>
<keyword evidence="6" id="KW-0378">Hydrolase</keyword>
<evidence type="ECO:0000313" key="9">
    <source>
        <dbReference type="EMBL" id="JAI48886.1"/>
    </source>
</evidence>
<keyword evidence="5" id="KW-0479">Metal-binding</keyword>
<dbReference type="GO" id="GO:0016787">
    <property type="term" value="F:hydrolase activity"/>
    <property type="evidence" value="ECO:0007669"/>
    <property type="project" value="UniProtKB-KW"/>
</dbReference>
<evidence type="ECO:0000256" key="1">
    <source>
        <dbReference type="ARBA" id="ARBA00001968"/>
    </source>
</evidence>
<dbReference type="OrthoDB" id="8036703at2759"/>
<dbReference type="GO" id="GO:0046872">
    <property type="term" value="F:metal ion binding"/>
    <property type="evidence" value="ECO:0007669"/>
    <property type="project" value="UniProtKB-KW"/>
</dbReference>
<keyword evidence="4" id="KW-0540">Nuclease</keyword>
<evidence type="ECO:0000256" key="5">
    <source>
        <dbReference type="ARBA" id="ARBA00022723"/>
    </source>
</evidence>
<dbReference type="GO" id="GO:0005634">
    <property type="term" value="C:nucleus"/>
    <property type="evidence" value="ECO:0007669"/>
    <property type="project" value="UniProtKB-SubCell"/>
</dbReference>
<evidence type="ECO:0000256" key="2">
    <source>
        <dbReference type="ARBA" id="ARBA00004123"/>
    </source>
</evidence>
<dbReference type="EMBL" id="GDHF01003428">
    <property type="protein sequence ID" value="JAI48886.1"/>
    <property type="molecule type" value="Transcribed_RNA"/>
</dbReference>
<dbReference type="Pfam" id="PF13359">
    <property type="entry name" value="DDE_Tnp_4"/>
    <property type="match status" value="1"/>
</dbReference>
<dbReference type="PANTHER" id="PTHR22930">
    <property type="match status" value="1"/>
</dbReference>
<dbReference type="InterPro" id="IPR027806">
    <property type="entry name" value="HARBI1_dom"/>
</dbReference>
<comment type="similarity">
    <text evidence="3">Belongs to the HARBI1 family.</text>
</comment>
<evidence type="ECO:0000256" key="3">
    <source>
        <dbReference type="ARBA" id="ARBA00006958"/>
    </source>
</evidence>
<protein>
    <submittedName>
        <fullName evidence="9">Putative nuclease HARBI1</fullName>
    </submittedName>
</protein>
<evidence type="ECO:0000259" key="8">
    <source>
        <dbReference type="Pfam" id="PF13359"/>
    </source>
</evidence>
<comment type="cofactor">
    <cofactor evidence="1">
        <name>a divalent metal cation</name>
        <dbReference type="ChEBI" id="CHEBI:60240"/>
    </cofactor>
</comment>
<organism evidence="9">
    <name type="scientific">Bactrocera latifrons</name>
    <name type="common">Malaysian fruit fly</name>
    <name type="synonym">Chaetodacus latifrons</name>
    <dbReference type="NCBI Taxonomy" id="174628"/>
    <lineage>
        <taxon>Eukaryota</taxon>
        <taxon>Metazoa</taxon>
        <taxon>Ecdysozoa</taxon>
        <taxon>Arthropoda</taxon>
        <taxon>Hexapoda</taxon>
        <taxon>Insecta</taxon>
        <taxon>Pterygota</taxon>
        <taxon>Neoptera</taxon>
        <taxon>Endopterygota</taxon>
        <taxon>Diptera</taxon>
        <taxon>Brachycera</taxon>
        <taxon>Muscomorpha</taxon>
        <taxon>Tephritoidea</taxon>
        <taxon>Tephritidae</taxon>
        <taxon>Bactrocera</taxon>
        <taxon>Bactrocera</taxon>
    </lineage>
</organism>
<dbReference type="GO" id="GO:0004518">
    <property type="term" value="F:nuclease activity"/>
    <property type="evidence" value="ECO:0007669"/>
    <property type="project" value="UniProtKB-KW"/>
</dbReference>
<sequence>MQKSTARQLKWDFHNKFGIKGVIGAIDCTHVAIIGPSSSSNVIPHEFMNRKGYYSINVEAICDDKLIFRNLNARFPGSCHDSGIWRTSPARIKLLREHVSGSFKWLLGDSGYPLEPWLLTPISNPSAPNEVLYNRIHIKARNIIERAFGVLKSRFRCLSKERVLRYTPSNAAFLVYTCSIFHNILQKHGICDFDEIDIENFEDSSFHDNSPAQTTQYYTAGINARLNCLNSLTQYL</sequence>
<dbReference type="PANTHER" id="PTHR22930:SF289">
    <property type="entry name" value="DDE TNP4 DOMAIN-CONTAINING PROTEIN-RELATED"/>
    <property type="match status" value="1"/>
</dbReference>
<evidence type="ECO:0000256" key="6">
    <source>
        <dbReference type="ARBA" id="ARBA00022801"/>
    </source>
</evidence>
<feature type="domain" description="DDE Tnp4" evidence="8">
    <location>
        <begin position="26"/>
        <end position="183"/>
    </location>
</feature>
<reference evidence="9" key="1">
    <citation type="submission" date="2015-06" db="EMBL/GenBank/DDBJ databases">
        <authorList>
            <person name="Hoefler B.C."/>
            <person name="Straight P.D."/>
        </authorList>
    </citation>
    <scope>NUCLEOTIDE SEQUENCE</scope>
</reference>
<accession>A0A0K8WCK7</accession>
<comment type="subcellular location">
    <subcellularLocation>
        <location evidence="2">Nucleus</location>
    </subcellularLocation>
</comment>
<gene>
    <name evidence="9" type="primary">harbi1_1</name>
    <name evidence="9" type="ORF">c0_g1_i1</name>
</gene>
<dbReference type="InterPro" id="IPR045249">
    <property type="entry name" value="HARBI1-like"/>
</dbReference>
<name>A0A0K8WCK7_BACLA</name>
<evidence type="ECO:0000256" key="4">
    <source>
        <dbReference type="ARBA" id="ARBA00022722"/>
    </source>
</evidence>
<evidence type="ECO:0000256" key="7">
    <source>
        <dbReference type="ARBA" id="ARBA00023242"/>
    </source>
</evidence>